<name>A0A4D6GSI2_HALS9</name>
<dbReference type="Proteomes" id="UP000323075">
    <property type="component" value="Unassembled WGS sequence"/>
</dbReference>
<dbReference type="InterPro" id="IPR043899">
    <property type="entry name" value="DUF5789"/>
</dbReference>
<organism evidence="1 3">
    <name type="scientific">Halobacterium salinarum (strain ATCC 33171 / DSM 3754 / JCM 8978 / NBRC 102687 / NCIMB 764 / 91-R6)</name>
    <dbReference type="NCBI Taxonomy" id="2597657"/>
    <lineage>
        <taxon>Archaea</taxon>
        <taxon>Methanobacteriati</taxon>
        <taxon>Methanobacteriota</taxon>
        <taxon>Stenosarchaea group</taxon>
        <taxon>Halobacteria</taxon>
        <taxon>Halobacteriales</taxon>
        <taxon>Halobacteriaceae</taxon>
        <taxon>Halobacterium</taxon>
    </lineage>
</organism>
<dbReference type="RefSeq" id="WP_010902494.1">
    <property type="nucleotide sequence ID" value="NZ_VRYN01000002.1"/>
</dbReference>
<proteinExistence type="predicted"/>
<dbReference type="Proteomes" id="UP000296216">
    <property type="component" value="Chromosome"/>
</dbReference>
<evidence type="ECO:0000313" key="3">
    <source>
        <dbReference type="Proteomes" id="UP000296216"/>
    </source>
</evidence>
<dbReference type="Pfam" id="PF19102">
    <property type="entry name" value="DUF5789"/>
    <property type="match status" value="1"/>
</dbReference>
<dbReference type="EMBL" id="VRYN01000002">
    <property type="protein sequence ID" value="TYO76471.1"/>
    <property type="molecule type" value="Genomic_DNA"/>
</dbReference>
<dbReference type="EMBL" id="CP038631">
    <property type="protein sequence ID" value="QCC44481.1"/>
    <property type="molecule type" value="Genomic_DNA"/>
</dbReference>
<sequence length="108" mass="11621">MAARSPTGDDDTTGADSAVFGIATVDEHLRDADVSFPATGDAVVAALGDPEIKVGPTGHRIALSAAVEATDRSEFDTRRAFLDALYDEFERERTQTDGIMDWLRSLFS</sequence>
<reference evidence="2 4" key="2">
    <citation type="submission" date="2019-07" db="EMBL/GenBank/DDBJ databases">
        <title>Genomic Encyclopedia of Archaeal and Bacterial Type Strains, Phase II (KMG-II): from individual species to whole genera.</title>
        <authorList>
            <person name="Goeker M."/>
        </authorList>
    </citation>
    <scope>NUCLEOTIDE SEQUENCE [LARGE SCALE GENOMIC DNA]</scope>
    <source>
        <strain evidence="2 4">DSM 3754</strain>
    </source>
</reference>
<dbReference type="AlphaFoldDB" id="A0A4D6GSI2"/>
<reference evidence="1 3" key="1">
    <citation type="journal article" date="2019" name="Microbiol. Resour. Announc.">
        <title>The Genome Sequence of the Halobacterium salinarum Type Strain Is Closely Related to That of Laboratory Strains NRC-1 and R1.</title>
        <authorList>
            <person name="Pfeiffer F."/>
            <person name="Marchfelder A."/>
            <person name="Habermann B."/>
            <person name="Dyall-Smith M.L."/>
        </authorList>
    </citation>
    <scope>NUCLEOTIDE SEQUENCE [LARGE SCALE GENOMIC DNA]</scope>
    <source>
        <strain evidence="1">91-R6</strain>
        <strain evidence="3">ATCC 33171 / DSM 3754 / JCM 8978 / NBRC 102687 / NCIMB 764 / 91-R6</strain>
    </source>
</reference>
<evidence type="ECO:0000313" key="2">
    <source>
        <dbReference type="EMBL" id="TYO76471.1"/>
    </source>
</evidence>
<dbReference type="GeneID" id="68693579"/>
<gene>
    <name evidence="2" type="ORF">APQ99_01108</name>
    <name evidence="1" type="ORF">HBSAL_03785</name>
</gene>
<evidence type="ECO:0000313" key="1">
    <source>
        <dbReference type="EMBL" id="QCC44481.1"/>
    </source>
</evidence>
<accession>A0A4D6GSI2</accession>
<protein>
    <submittedName>
        <fullName evidence="1">Uncharacterized protein</fullName>
    </submittedName>
</protein>
<evidence type="ECO:0000313" key="4">
    <source>
        <dbReference type="Proteomes" id="UP000323075"/>
    </source>
</evidence>
<reference evidence="1" key="3">
    <citation type="journal article" name="MicrobiologyOpen">
        <title>Whole-genome comparison between the type strain of Halobacterium salinarum (DSM 3754(T)) and the laboratory strains R1 and NRC-1.</title>
        <authorList>
            <person name="Pfeiffer F."/>
            <person name="Losensky G."/>
            <person name="Marchfelder A."/>
            <person name="Habermann B."/>
            <person name="Dyall-Smith M."/>
        </authorList>
    </citation>
    <scope>NUCLEOTIDE SEQUENCE</scope>
    <source>
        <strain evidence="1">91-R6</strain>
    </source>
</reference>